<keyword evidence="3" id="KW-0540">Nuclease</keyword>
<accession>A0A345IL78</accession>
<evidence type="ECO:0000256" key="1">
    <source>
        <dbReference type="SAM" id="MobiDB-lite"/>
    </source>
</evidence>
<geneLocation type="plasmid" evidence="4">
    <name>pdrdb</name>
</geneLocation>
<sequence>MPKAKRGEERKPVRQRKVYAHTRDPRSGKRVLAHRWIAEQSLGRPLLPREVVHHKDGNSLNNDPSNLIVLPSQRVHAHAEFHLRRVRSGMPSLFPEFFQVIPSDTWGTLFAHVLVWQGQEPPLPQKVEAKPQQSSSTQPTLFPPPQERSLTPLLPEIESGVCLVGELQQTLDWPAIPARCLLSLLGANGAKGESAQATSLPGRAVSTRAAWAWASGIRLPP</sequence>
<keyword evidence="3" id="KW-0378">Hydrolase</keyword>
<evidence type="ECO:0000313" key="3">
    <source>
        <dbReference type="EMBL" id="AXH00451.1"/>
    </source>
</evidence>
<dbReference type="AlphaFoldDB" id="A0A345IL78"/>
<feature type="region of interest" description="Disordered" evidence="1">
    <location>
        <begin position="1"/>
        <end position="25"/>
    </location>
</feature>
<dbReference type="InterPro" id="IPR003615">
    <property type="entry name" value="HNH_nuc"/>
</dbReference>
<feature type="region of interest" description="Disordered" evidence="1">
    <location>
        <begin position="124"/>
        <end position="149"/>
    </location>
</feature>
<dbReference type="RefSeq" id="WP_114673127.1">
    <property type="nucleotide sequence ID" value="NZ_CP031160.1"/>
</dbReference>
<dbReference type="Proteomes" id="UP000253744">
    <property type="component" value="Plasmid pDrdB"/>
</dbReference>
<dbReference type="KEGG" id="dwu:DVJ83_14770"/>
<feature type="domain" description="HNH nuclease" evidence="2">
    <location>
        <begin position="32"/>
        <end position="75"/>
    </location>
</feature>
<dbReference type="Pfam" id="PF13392">
    <property type="entry name" value="HNH_3"/>
    <property type="match status" value="1"/>
</dbReference>
<evidence type="ECO:0000259" key="2">
    <source>
        <dbReference type="Pfam" id="PF13392"/>
    </source>
</evidence>
<keyword evidence="3" id="KW-0614">Plasmid</keyword>
<name>A0A345IL78_9DEIO</name>
<feature type="compositionally biased region" description="Basic and acidic residues" evidence="1">
    <location>
        <begin position="1"/>
        <end position="12"/>
    </location>
</feature>
<dbReference type="Gene3D" id="3.90.75.20">
    <property type="match status" value="1"/>
</dbReference>
<dbReference type="SUPFAM" id="SSF54060">
    <property type="entry name" value="His-Me finger endonucleases"/>
    <property type="match status" value="1"/>
</dbReference>
<feature type="compositionally biased region" description="Polar residues" evidence="1">
    <location>
        <begin position="131"/>
        <end position="140"/>
    </location>
</feature>
<gene>
    <name evidence="3" type="ORF">DVJ83_14770</name>
</gene>
<dbReference type="EMBL" id="CP031160">
    <property type="protein sequence ID" value="AXH00451.1"/>
    <property type="molecule type" value="Genomic_DNA"/>
</dbReference>
<dbReference type="STRING" id="1288484.GCA_000348665_02200"/>
<protein>
    <submittedName>
        <fullName evidence="3">HNH endonuclease</fullName>
    </submittedName>
</protein>
<evidence type="ECO:0000313" key="4">
    <source>
        <dbReference type="Proteomes" id="UP000253744"/>
    </source>
</evidence>
<dbReference type="InterPro" id="IPR044925">
    <property type="entry name" value="His-Me_finger_sf"/>
</dbReference>
<proteinExistence type="predicted"/>
<organism evidence="3 4">
    <name type="scientific">Deinococcus wulumuqiensis</name>
    <dbReference type="NCBI Taxonomy" id="980427"/>
    <lineage>
        <taxon>Bacteria</taxon>
        <taxon>Thermotogati</taxon>
        <taxon>Deinococcota</taxon>
        <taxon>Deinococci</taxon>
        <taxon>Deinococcales</taxon>
        <taxon>Deinococcaceae</taxon>
        <taxon>Deinococcus</taxon>
    </lineage>
</organism>
<dbReference type="GO" id="GO:0004519">
    <property type="term" value="F:endonuclease activity"/>
    <property type="evidence" value="ECO:0007669"/>
    <property type="project" value="UniProtKB-KW"/>
</dbReference>
<reference evidence="3 4" key="1">
    <citation type="submission" date="2018-07" db="EMBL/GenBank/DDBJ databases">
        <title>Complete Genome and Methylome Analysis of Deinococcus wulumuqiensis NEB 479.</title>
        <authorList>
            <person name="Fomenkov A."/>
            <person name="Luyten Y."/>
            <person name="Vincze T."/>
            <person name="Anton B.P."/>
            <person name="Clark T."/>
            <person name="Roberts R.J."/>
            <person name="Morgan R.D."/>
        </authorList>
    </citation>
    <scope>NUCLEOTIDE SEQUENCE [LARGE SCALE GENOMIC DNA]</scope>
    <source>
        <strain evidence="3 4">NEB 479</strain>
        <plasmid evidence="4">Plasmid pdrdb</plasmid>
    </source>
</reference>
<keyword evidence="3" id="KW-0255">Endonuclease</keyword>